<gene>
    <name evidence="2" type="ORF">Naga_100627g3</name>
</gene>
<accession>W7U6J6</accession>
<evidence type="ECO:0000313" key="2">
    <source>
        <dbReference type="EMBL" id="EWM28451.1"/>
    </source>
</evidence>
<reference evidence="2 3" key="1">
    <citation type="journal article" date="2014" name="Mol. Plant">
        <title>Chromosome Scale Genome Assembly and Transcriptome Profiling of Nannochloropsis gaditana in Nitrogen Depletion.</title>
        <authorList>
            <person name="Corteggiani Carpinelli E."/>
            <person name="Telatin A."/>
            <person name="Vitulo N."/>
            <person name="Forcato C."/>
            <person name="D'Angelo M."/>
            <person name="Schiavon R."/>
            <person name="Vezzi A."/>
            <person name="Giacometti G.M."/>
            <person name="Morosinotto T."/>
            <person name="Valle G."/>
        </authorList>
    </citation>
    <scope>NUCLEOTIDE SEQUENCE [LARGE SCALE GENOMIC DNA]</scope>
    <source>
        <strain evidence="2 3">B-31</strain>
    </source>
</reference>
<name>W7U6J6_9STRA</name>
<dbReference type="EMBL" id="AZIL01000295">
    <property type="protein sequence ID" value="EWM28451.1"/>
    <property type="molecule type" value="Genomic_DNA"/>
</dbReference>
<organism evidence="2 3">
    <name type="scientific">Nannochloropsis gaditana</name>
    <dbReference type="NCBI Taxonomy" id="72520"/>
    <lineage>
        <taxon>Eukaryota</taxon>
        <taxon>Sar</taxon>
        <taxon>Stramenopiles</taxon>
        <taxon>Ochrophyta</taxon>
        <taxon>Eustigmatophyceae</taxon>
        <taxon>Eustigmatales</taxon>
        <taxon>Monodopsidaceae</taxon>
        <taxon>Nannochloropsis</taxon>
    </lineage>
</organism>
<keyword evidence="1" id="KW-1133">Transmembrane helix</keyword>
<evidence type="ECO:0000256" key="1">
    <source>
        <dbReference type="SAM" id="Phobius"/>
    </source>
</evidence>
<keyword evidence="1" id="KW-0472">Membrane</keyword>
<keyword evidence="1" id="KW-0812">Transmembrane</keyword>
<feature type="transmembrane region" description="Helical" evidence="1">
    <location>
        <begin position="12"/>
        <end position="35"/>
    </location>
</feature>
<comment type="caution">
    <text evidence="2">The sequence shown here is derived from an EMBL/GenBank/DDBJ whole genome shotgun (WGS) entry which is preliminary data.</text>
</comment>
<protein>
    <submittedName>
        <fullName evidence="2">Uncharacterized protein</fullName>
    </submittedName>
</protein>
<evidence type="ECO:0000313" key="3">
    <source>
        <dbReference type="Proteomes" id="UP000019335"/>
    </source>
</evidence>
<dbReference type="OrthoDB" id="405918at2759"/>
<dbReference type="AlphaFoldDB" id="W7U6J6"/>
<proteinExistence type="predicted"/>
<keyword evidence="3" id="KW-1185">Reference proteome</keyword>
<sequence>MQPYRHLHSKSLKRLSLIILVLLVVVSWFVSWPYLHEPMDQLMASLNTVNIPQRKKSLIFVTTHLSETHYTFFEKCWPSLLAKGDIYRQSDFLVLITLSEGTEPNWEFLNATFANTNYTAQVVKNPGYHQGAVLALTKGYLNNWFDDYEWVIRVNPDVLIRNDSFLFERMDDAKIQGVFADCFNRDCPTGNHCSSAKIHTDFFAIRPEAVSLQDVMEANKAKIHAELMATQAFSGIVNAGTDSWVPGAGPHNGNCRIRGEASPVIHTNVIRNVYPACLSWYD</sequence>
<dbReference type="Proteomes" id="UP000019335">
    <property type="component" value="Chromosome 4"/>
</dbReference>